<dbReference type="GO" id="GO:0005739">
    <property type="term" value="C:mitochondrion"/>
    <property type="evidence" value="ECO:0007669"/>
    <property type="project" value="GOC"/>
</dbReference>
<evidence type="ECO:0000313" key="1">
    <source>
        <dbReference type="EMBL" id="MBA0770947.1"/>
    </source>
</evidence>
<dbReference type="EMBL" id="JABEZW010000007">
    <property type="protein sequence ID" value="MBA0770947.1"/>
    <property type="molecule type" value="Genomic_DNA"/>
</dbReference>
<dbReference type="AlphaFoldDB" id="A0A7J9ED72"/>
<evidence type="ECO:0008006" key="3">
    <source>
        <dbReference type="Google" id="ProtNLM"/>
    </source>
</evidence>
<dbReference type="Proteomes" id="UP000593568">
    <property type="component" value="Unassembled WGS sequence"/>
</dbReference>
<comment type="caution">
    <text evidence="1">The sequence shown here is derived from an EMBL/GenBank/DDBJ whole genome shotgun (WGS) entry which is preliminary data.</text>
</comment>
<proteinExistence type="predicted"/>
<feature type="non-terminal residue" evidence="1">
    <location>
        <position position="42"/>
    </location>
</feature>
<dbReference type="PANTHER" id="PTHR28018:SF2">
    <property type="entry name" value="F18C1.18 PROTEIN-RELATED"/>
    <property type="match status" value="1"/>
</dbReference>
<accession>A0A7J9ED72</accession>
<evidence type="ECO:0000313" key="2">
    <source>
        <dbReference type="Proteomes" id="UP000593568"/>
    </source>
</evidence>
<keyword evidence="2" id="KW-1185">Reference proteome</keyword>
<protein>
    <recommendedName>
        <fullName evidence="3">HIG1 domain-containing protein</fullName>
    </recommendedName>
</protein>
<dbReference type="GO" id="GO:0033617">
    <property type="term" value="P:mitochondrial respiratory chain complex IV assembly"/>
    <property type="evidence" value="ECO:0007669"/>
    <property type="project" value="TreeGrafter"/>
</dbReference>
<dbReference type="InterPro" id="IPR040153">
    <property type="entry name" value="Rcf2"/>
</dbReference>
<dbReference type="PANTHER" id="PTHR28018">
    <property type="entry name" value="RESPIRATORY SUPERCOMPLEX FACTOR 2, MITOCHONDRIAL"/>
    <property type="match status" value="1"/>
</dbReference>
<gene>
    <name evidence="1" type="ORF">Gotri_019486</name>
</gene>
<sequence length="42" mass="4786">MVEPKSKIESIREWVVDHKLRTVGCLWLSGIAGSIAYNWSQP</sequence>
<organism evidence="1 2">
    <name type="scientific">Gossypium trilobum</name>
    <dbReference type="NCBI Taxonomy" id="34281"/>
    <lineage>
        <taxon>Eukaryota</taxon>
        <taxon>Viridiplantae</taxon>
        <taxon>Streptophyta</taxon>
        <taxon>Embryophyta</taxon>
        <taxon>Tracheophyta</taxon>
        <taxon>Spermatophyta</taxon>
        <taxon>Magnoliopsida</taxon>
        <taxon>eudicotyledons</taxon>
        <taxon>Gunneridae</taxon>
        <taxon>Pentapetalae</taxon>
        <taxon>rosids</taxon>
        <taxon>malvids</taxon>
        <taxon>Malvales</taxon>
        <taxon>Malvaceae</taxon>
        <taxon>Malvoideae</taxon>
        <taxon>Gossypium</taxon>
    </lineage>
</organism>
<name>A0A7J9ED72_9ROSI</name>
<reference evidence="1 2" key="1">
    <citation type="journal article" date="2019" name="Genome Biol. Evol.">
        <title>Insights into the evolution of the New World diploid cottons (Gossypium, subgenus Houzingenia) based on genome sequencing.</title>
        <authorList>
            <person name="Grover C.E."/>
            <person name="Arick M.A. 2nd"/>
            <person name="Thrash A."/>
            <person name="Conover J.L."/>
            <person name="Sanders W.S."/>
            <person name="Peterson D.G."/>
            <person name="Frelichowski J.E."/>
            <person name="Scheffler J.A."/>
            <person name="Scheffler B.E."/>
            <person name="Wendel J.F."/>
        </authorList>
    </citation>
    <scope>NUCLEOTIDE SEQUENCE [LARGE SCALE GENOMIC DNA]</scope>
    <source>
        <strain evidence="1">8</strain>
        <tissue evidence="1">Leaf</tissue>
    </source>
</reference>